<reference evidence="6 8" key="2">
    <citation type="journal article" date="2020" name="Syst. Appl. Microbiol.">
        <title>Arthrospiribacter ruber gen. nov., sp. nov., a novel bacterium isolated from Arthrospira cultures.</title>
        <authorList>
            <person name="Waleron M."/>
            <person name="Misztak A."/>
            <person name="Waleron M.M."/>
            <person name="Furmaniak M."/>
            <person name="Mrozik A."/>
            <person name="Waleron K."/>
        </authorList>
    </citation>
    <scope>NUCLEOTIDE SEQUENCE [LARGE SCALE GENOMIC DNA]</scope>
    <source>
        <strain evidence="6 8">DPMB0001</strain>
    </source>
</reference>
<dbReference type="Proteomes" id="UP000727490">
    <property type="component" value="Unassembled WGS sequence"/>
</dbReference>
<dbReference type="EMBL" id="RPHB01000008">
    <property type="protein sequence ID" value="MBW3469617.1"/>
    <property type="molecule type" value="Genomic_DNA"/>
</dbReference>
<dbReference type="GO" id="GO:0044718">
    <property type="term" value="P:siderophore transmembrane transport"/>
    <property type="evidence" value="ECO:0007669"/>
    <property type="project" value="TreeGrafter"/>
</dbReference>
<evidence type="ECO:0000259" key="3">
    <source>
        <dbReference type="Pfam" id="PF00593"/>
    </source>
</evidence>
<keyword evidence="8" id="KW-1185">Reference proteome</keyword>
<dbReference type="GO" id="GO:0009279">
    <property type="term" value="C:cell outer membrane"/>
    <property type="evidence" value="ECO:0007669"/>
    <property type="project" value="UniProtKB-SubCell"/>
</dbReference>
<gene>
    <name evidence="5" type="ORF">EGN73_03220</name>
    <name evidence="6" type="ORF">EGN73_17620</name>
    <name evidence="7" type="ORF">EGN73_21200</name>
</gene>
<dbReference type="Pfam" id="PF00593">
    <property type="entry name" value="TonB_dep_Rec_b-barrel"/>
    <property type="match status" value="1"/>
</dbReference>
<evidence type="ECO:0000313" key="8">
    <source>
        <dbReference type="Proteomes" id="UP000727490"/>
    </source>
</evidence>
<dbReference type="EMBL" id="RPHB01000013">
    <property type="protein sequence ID" value="MBW3470308.1"/>
    <property type="molecule type" value="Genomic_DNA"/>
</dbReference>
<reference evidence="6" key="1">
    <citation type="submission" date="2018-11" db="EMBL/GenBank/DDBJ databases">
        <authorList>
            <person name="Misztak A.E."/>
            <person name="Waleron M."/>
            <person name="Waleron K.F."/>
        </authorList>
    </citation>
    <scope>NUCLEOTIDE SEQUENCE</scope>
    <source>
        <strain evidence="6">DPMB0001</strain>
    </source>
</reference>
<comment type="caution">
    <text evidence="6">The sequence shown here is derived from an EMBL/GenBank/DDBJ whole genome shotgun (WGS) entry which is preliminary data.</text>
</comment>
<dbReference type="InterPro" id="IPR039426">
    <property type="entry name" value="TonB-dep_rcpt-like"/>
</dbReference>
<accession>A0A951MF40</accession>
<dbReference type="Pfam" id="PF07715">
    <property type="entry name" value="Plug"/>
    <property type="match status" value="1"/>
</dbReference>
<keyword evidence="6" id="KW-0675">Receptor</keyword>
<dbReference type="EMBL" id="RPHB01000002">
    <property type="protein sequence ID" value="MBW3466825.1"/>
    <property type="molecule type" value="Genomic_DNA"/>
</dbReference>
<dbReference type="PANTHER" id="PTHR30069">
    <property type="entry name" value="TONB-DEPENDENT OUTER MEMBRANE RECEPTOR"/>
    <property type="match status" value="1"/>
</dbReference>
<keyword evidence="1" id="KW-0732">Signal</keyword>
<name>A0A951MF40_9BACT</name>
<keyword evidence="2" id="KW-0798">TonB box</keyword>
<evidence type="ECO:0000313" key="7">
    <source>
        <dbReference type="EMBL" id="MBW3470308.1"/>
    </source>
</evidence>
<dbReference type="InterPro" id="IPR012910">
    <property type="entry name" value="Plug_dom"/>
</dbReference>
<comment type="subcellular location">
    <subcellularLocation>
        <location evidence="2">Cell outer membrane</location>
    </subcellularLocation>
</comment>
<protein>
    <submittedName>
        <fullName evidence="6">TonB-dependent receptor</fullName>
    </submittedName>
</protein>
<comment type="similarity">
    <text evidence="2">Belongs to the TonB-dependent receptor family.</text>
</comment>
<evidence type="ECO:0000256" key="1">
    <source>
        <dbReference type="ARBA" id="ARBA00022729"/>
    </source>
</evidence>
<dbReference type="GO" id="GO:0015344">
    <property type="term" value="F:siderophore uptake transmembrane transporter activity"/>
    <property type="evidence" value="ECO:0007669"/>
    <property type="project" value="TreeGrafter"/>
</dbReference>
<dbReference type="InterPro" id="IPR000531">
    <property type="entry name" value="Beta-barrel_TonB"/>
</dbReference>
<keyword evidence="2" id="KW-0472">Membrane</keyword>
<dbReference type="PANTHER" id="PTHR30069:SF29">
    <property type="entry name" value="HEMOGLOBIN AND HEMOGLOBIN-HAPTOGLOBIN-BINDING PROTEIN 1-RELATED"/>
    <property type="match status" value="1"/>
</dbReference>
<proteinExistence type="inferred from homology"/>
<evidence type="ECO:0000259" key="4">
    <source>
        <dbReference type="Pfam" id="PF07715"/>
    </source>
</evidence>
<evidence type="ECO:0000313" key="6">
    <source>
        <dbReference type="EMBL" id="MBW3469617.1"/>
    </source>
</evidence>
<evidence type="ECO:0000313" key="5">
    <source>
        <dbReference type="EMBL" id="MBW3466825.1"/>
    </source>
</evidence>
<feature type="domain" description="TonB-dependent receptor-like beta-barrel" evidence="3">
    <location>
        <begin position="282"/>
        <end position="701"/>
    </location>
</feature>
<evidence type="ECO:0000256" key="2">
    <source>
        <dbReference type="RuleBase" id="RU003357"/>
    </source>
</evidence>
<organism evidence="6 8">
    <name type="scientific">Arthrospiribacter ruber</name>
    <dbReference type="NCBI Taxonomy" id="2487934"/>
    <lineage>
        <taxon>Bacteria</taxon>
        <taxon>Pseudomonadati</taxon>
        <taxon>Bacteroidota</taxon>
        <taxon>Cytophagia</taxon>
        <taxon>Cytophagales</taxon>
        <taxon>Cyclobacteriaceae</taxon>
        <taxon>Arthrospiribacter</taxon>
    </lineage>
</organism>
<feature type="domain" description="TonB-dependent receptor plug" evidence="4">
    <location>
        <begin position="84"/>
        <end position="171"/>
    </location>
</feature>
<dbReference type="RefSeq" id="WP_219287043.1">
    <property type="nucleotide sequence ID" value="NZ_RPHB01000002.1"/>
</dbReference>
<sequence>MDVFRSSEQGMKCFARLVLVYLFSISSALGQVDSLKTIELKEIGIFGFKELPTVGTLSDRSFLMPIGGRKTEVISIVDLPANIAEKTGRQIFAQVPGAFVYDMDGAGNQVNLSLRGLDAHRSWEFNVRQNNIITNTDIYGYPASHYSTPMEAVERVELIRGTGALQYGQQFGGMLNYVLKSADTTKVFGFENMTSVGSFGLFSSFNSLGGKTGKWTYYAYYQKRISSGYRDNARSDSDAQHFSLAYAANAGLNIKAELSRSTYLYQIPGPLNDQMFKENPRQSTRFRNFYTPEIWVPAVTVDWTINPNTQLQWVSSMILGSRSSVEFPGNALAIDDIRPETNEFAPRNVAIHYYNSRTSEVRLLHQYQLGGFNNDLSASIRYFNNINDRNQRGQGSTNTLFDLSVQGDFERELSLHSQSLAFALENQIYLRDNLSISPGLRYEKGSSIMTGRIDYLEGRDVPQEIPYNFLTFGIHGQWFKENGLRVFGGVSQANRPILFQDLVPGDPFARIAENLEHSFGYNAEIGIENRKHPLLQYNLTFFRTFVGNRVGNLIDVVDGQTFVTKSNIGDSRTNGIELWLNSVLYNSHKSKFSIFNASSLMDGQYVAGSIRSGTENISIVGNSIESVPAWIVRSGLSLEIGKFKSLFQHQFVSESFADPLNTLIPSPDGALGLVPEYHVFDWNSSFTLSERYVFRLGINNLLNRQYFTKRPTMYPGAGVWPSDGRGLVVSVNFKI</sequence>
<dbReference type="AlphaFoldDB" id="A0A951MF40"/>